<comment type="caution">
    <text evidence="1">The sequence shown here is derived from an EMBL/GenBank/DDBJ whole genome shotgun (WGS) entry which is preliminary data.</text>
</comment>
<organism evidence="1 2">
    <name type="scientific">Oryza meyeriana var. granulata</name>
    <dbReference type="NCBI Taxonomy" id="110450"/>
    <lineage>
        <taxon>Eukaryota</taxon>
        <taxon>Viridiplantae</taxon>
        <taxon>Streptophyta</taxon>
        <taxon>Embryophyta</taxon>
        <taxon>Tracheophyta</taxon>
        <taxon>Spermatophyta</taxon>
        <taxon>Magnoliopsida</taxon>
        <taxon>Liliopsida</taxon>
        <taxon>Poales</taxon>
        <taxon>Poaceae</taxon>
        <taxon>BOP clade</taxon>
        <taxon>Oryzoideae</taxon>
        <taxon>Oryzeae</taxon>
        <taxon>Oryzinae</taxon>
        <taxon>Oryza</taxon>
        <taxon>Oryza meyeriana</taxon>
    </lineage>
</organism>
<protein>
    <submittedName>
        <fullName evidence="1">Uncharacterized protein</fullName>
    </submittedName>
</protein>
<dbReference type="EMBL" id="SPHZ02000006">
    <property type="protein sequence ID" value="KAF0915682.1"/>
    <property type="molecule type" value="Genomic_DNA"/>
</dbReference>
<keyword evidence="2" id="KW-1185">Reference proteome</keyword>
<sequence>MRSGMAGGGGGDGDGEGAMHMVQMRPVGIAVPGGDRPDAIEDGTGAPVVEEYGKRQSILPIIVTAPEKKTLLEMIR</sequence>
<evidence type="ECO:0000313" key="1">
    <source>
        <dbReference type="EMBL" id="KAF0915682.1"/>
    </source>
</evidence>
<dbReference type="AlphaFoldDB" id="A0A6G1DU03"/>
<accession>A0A6G1DU03</accession>
<name>A0A6G1DU03_9ORYZ</name>
<gene>
    <name evidence="1" type="ORF">E2562_037809</name>
</gene>
<proteinExistence type="predicted"/>
<reference evidence="1 2" key="1">
    <citation type="submission" date="2019-11" db="EMBL/GenBank/DDBJ databases">
        <title>Whole genome sequence of Oryza granulata.</title>
        <authorList>
            <person name="Li W."/>
        </authorList>
    </citation>
    <scope>NUCLEOTIDE SEQUENCE [LARGE SCALE GENOMIC DNA]</scope>
    <source>
        <strain evidence="2">cv. Menghai</strain>
        <tissue evidence="1">Leaf</tissue>
    </source>
</reference>
<evidence type="ECO:0000313" key="2">
    <source>
        <dbReference type="Proteomes" id="UP000479710"/>
    </source>
</evidence>
<dbReference type="Proteomes" id="UP000479710">
    <property type="component" value="Unassembled WGS sequence"/>
</dbReference>